<sequence>MTEPDIWRQRYRMVYAAAGRHLTADEPELLLNELIDGYLDLPEHLRHRARIQHAERIRGRLQQRVLAAFGPSGLAPDELRAFLQEAAPTRVPASWSAAVPVILVDAHFADGPLPSRSAGRIVWLDTTNDDEYLRSLAIAGEIFLMIRQDPTAGDAIGGPGPGAIGSAVGA</sequence>
<keyword evidence="2" id="KW-1185">Reference proteome</keyword>
<gene>
    <name evidence="1" type="ORF">ACFFIA_25185</name>
</gene>
<evidence type="ECO:0000313" key="2">
    <source>
        <dbReference type="Proteomes" id="UP001589867"/>
    </source>
</evidence>
<dbReference type="EMBL" id="JBHLUH010000052">
    <property type="protein sequence ID" value="MFC0530942.1"/>
    <property type="molecule type" value="Genomic_DNA"/>
</dbReference>
<comment type="caution">
    <text evidence="1">The sequence shown here is derived from an EMBL/GenBank/DDBJ whole genome shotgun (WGS) entry which is preliminary data.</text>
</comment>
<proteinExistence type="predicted"/>
<protein>
    <recommendedName>
        <fullName evidence="3">DUF5753 domain-containing protein</fullName>
    </recommendedName>
</protein>
<evidence type="ECO:0008006" key="3">
    <source>
        <dbReference type="Google" id="ProtNLM"/>
    </source>
</evidence>
<accession>A0ABV6M8Z6</accession>
<dbReference type="Proteomes" id="UP001589867">
    <property type="component" value="Unassembled WGS sequence"/>
</dbReference>
<reference evidence="1 2" key="1">
    <citation type="submission" date="2024-09" db="EMBL/GenBank/DDBJ databases">
        <authorList>
            <person name="Sun Q."/>
            <person name="Mori K."/>
        </authorList>
    </citation>
    <scope>NUCLEOTIDE SEQUENCE [LARGE SCALE GENOMIC DNA]</scope>
    <source>
        <strain evidence="1 2">TBRC 3947</strain>
    </source>
</reference>
<dbReference type="RefSeq" id="WP_377254475.1">
    <property type="nucleotide sequence ID" value="NZ_JBHLUH010000052.1"/>
</dbReference>
<name>A0ABV6M8Z6_9ACTN</name>
<organism evidence="1 2">
    <name type="scientific">Phytohabitans kaempferiae</name>
    <dbReference type="NCBI Taxonomy" id="1620943"/>
    <lineage>
        <taxon>Bacteria</taxon>
        <taxon>Bacillati</taxon>
        <taxon>Actinomycetota</taxon>
        <taxon>Actinomycetes</taxon>
        <taxon>Micromonosporales</taxon>
        <taxon>Micromonosporaceae</taxon>
    </lineage>
</organism>
<evidence type="ECO:0000313" key="1">
    <source>
        <dbReference type="EMBL" id="MFC0530942.1"/>
    </source>
</evidence>